<keyword evidence="4 6" id="KW-0689">Ribosomal protein</keyword>
<gene>
    <name evidence="4 6" type="primary">rpsF</name>
    <name evidence="6" type="ORF">H9736_03665</name>
</gene>
<dbReference type="GO" id="GO:0005737">
    <property type="term" value="C:cytoplasm"/>
    <property type="evidence" value="ECO:0007669"/>
    <property type="project" value="UniProtKB-ARBA"/>
</dbReference>
<name>A0A9D1WR74_9FIRM</name>
<dbReference type="NCBIfam" id="TIGR00166">
    <property type="entry name" value="S6"/>
    <property type="match status" value="1"/>
</dbReference>
<dbReference type="EMBL" id="DXES01000078">
    <property type="protein sequence ID" value="HIX65325.1"/>
    <property type="molecule type" value="Genomic_DNA"/>
</dbReference>
<reference evidence="6" key="1">
    <citation type="journal article" date="2021" name="PeerJ">
        <title>Extensive microbial diversity within the chicken gut microbiome revealed by metagenomics and culture.</title>
        <authorList>
            <person name="Gilroy R."/>
            <person name="Ravi A."/>
            <person name="Getino M."/>
            <person name="Pursley I."/>
            <person name="Horton D.L."/>
            <person name="Alikhan N.F."/>
            <person name="Baker D."/>
            <person name="Gharbi K."/>
            <person name="Hall N."/>
            <person name="Watson M."/>
            <person name="Adriaenssens E.M."/>
            <person name="Foster-Nyarko E."/>
            <person name="Jarju S."/>
            <person name="Secka A."/>
            <person name="Antonio M."/>
            <person name="Oren A."/>
            <person name="Chaudhuri R.R."/>
            <person name="La Ragione R."/>
            <person name="Hildebrand F."/>
            <person name="Pallen M.J."/>
        </authorList>
    </citation>
    <scope>NUCLEOTIDE SEQUENCE</scope>
    <source>
        <strain evidence="6">CHK188-5543</strain>
    </source>
</reference>
<keyword evidence="4" id="KW-0687">Ribonucleoprotein</keyword>
<evidence type="ECO:0000256" key="4">
    <source>
        <dbReference type="HAMAP-Rule" id="MF_00360"/>
    </source>
</evidence>
<dbReference type="InterPro" id="IPR035980">
    <property type="entry name" value="Ribosomal_bS6_sf"/>
</dbReference>
<evidence type="ECO:0000313" key="7">
    <source>
        <dbReference type="Proteomes" id="UP000886800"/>
    </source>
</evidence>
<keyword evidence="4" id="KW-0694">RNA-binding</keyword>
<dbReference type="GO" id="GO:0070181">
    <property type="term" value="F:small ribosomal subunit rRNA binding"/>
    <property type="evidence" value="ECO:0007669"/>
    <property type="project" value="TreeGrafter"/>
</dbReference>
<evidence type="ECO:0000256" key="5">
    <source>
        <dbReference type="SAM" id="MobiDB-lite"/>
    </source>
</evidence>
<dbReference type="GO" id="GO:0006412">
    <property type="term" value="P:translation"/>
    <property type="evidence" value="ECO:0007669"/>
    <property type="project" value="UniProtKB-UniRule"/>
</dbReference>
<accession>A0A9D1WR74</accession>
<dbReference type="GO" id="GO:0003735">
    <property type="term" value="F:structural constituent of ribosome"/>
    <property type="evidence" value="ECO:0007669"/>
    <property type="project" value="InterPro"/>
</dbReference>
<dbReference type="InterPro" id="IPR014717">
    <property type="entry name" value="Transl_elong_EF1B/ribsomal_bS6"/>
</dbReference>
<sequence length="118" mass="13068">MAQLKANYETVMVFSMKNGEEGVNALVEKFNALISENATITKVDTWGQRTLAYPIEDETVGYYVVVEFTSGPAFPAELDRIYKITDGVLRSLIVVKGDEKKPEEPKAEEPEAPQAPEA</sequence>
<feature type="region of interest" description="Disordered" evidence="5">
    <location>
        <begin position="99"/>
        <end position="118"/>
    </location>
</feature>
<dbReference type="PANTHER" id="PTHR21011:SF1">
    <property type="entry name" value="SMALL RIBOSOMAL SUBUNIT PROTEIN BS6M"/>
    <property type="match status" value="1"/>
</dbReference>
<evidence type="ECO:0000256" key="2">
    <source>
        <dbReference type="ARBA" id="ARBA00035104"/>
    </source>
</evidence>
<comment type="similarity">
    <text evidence="1 4">Belongs to the bacterial ribosomal protein bS6 family.</text>
</comment>
<protein>
    <recommendedName>
        <fullName evidence="3 4">Small ribosomal subunit protein bS6</fullName>
    </recommendedName>
</protein>
<dbReference type="Pfam" id="PF01250">
    <property type="entry name" value="Ribosomal_S6"/>
    <property type="match status" value="1"/>
</dbReference>
<dbReference type="GO" id="GO:1990904">
    <property type="term" value="C:ribonucleoprotein complex"/>
    <property type="evidence" value="ECO:0007669"/>
    <property type="project" value="UniProtKB-KW"/>
</dbReference>
<dbReference type="Proteomes" id="UP000886800">
    <property type="component" value="Unassembled WGS sequence"/>
</dbReference>
<dbReference type="HAMAP" id="MF_00360">
    <property type="entry name" value="Ribosomal_bS6"/>
    <property type="match status" value="1"/>
</dbReference>
<evidence type="ECO:0000313" key="6">
    <source>
        <dbReference type="EMBL" id="HIX65325.1"/>
    </source>
</evidence>
<comment type="function">
    <text evidence="2 4">Binds together with bS18 to 16S ribosomal RNA.</text>
</comment>
<evidence type="ECO:0000256" key="1">
    <source>
        <dbReference type="ARBA" id="ARBA00009512"/>
    </source>
</evidence>
<dbReference type="PANTHER" id="PTHR21011">
    <property type="entry name" value="MITOCHONDRIAL 28S RIBOSOMAL PROTEIN S6"/>
    <property type="match status" value="1"/>
</dbReference>
<dbReference type="InterPro" id="IPR020814">
    <property type="entry name" value="Ribosomal_S6_plastid/chlpt"/>
</dbReference>
<evidence type="ECO:0000256" key="3">
    <source>
        <dbReference type="ARBA" id="ARBA00035294"/>
    </source>
</evidence>
<proteinExistence type="inferred from homology"/>
<organism evidence="6 7">
    <name type="scientific">Candidatus Anaerotruncus excrementipullorum</name>
    <dbReference type="NCBI Taxonomy" id="2838465"/>
    <lineage>
        <taxon>Bacteria</taxon>
        <taxon>Bacillati</taxon>
        <taxon>Bacillota</taxon>
        <taxon>Clostridia</taxon>
        <taxon>Eubacteriales</taxon>
        <taxon>Oscillospiraceae</taxon>
        <taxon>Anaerotruncus</taxon>
    </lineage>
</organism>
<dbReference type="AlphaFoldDB" id="A0A9D1WR74"/>
<dbReference type="InterPro" id="IPR000529">
    <property type="entry name" value="Ribosomal_bS6"/>
</dbReference>
<dbReference type="Gene3D" id="3.30.70.60">
    <property type="match status" value="1"/>
</dbReference>
<keyword evidence="4" id="KW-0699">rRNA-binding</keyword>
<dbReference type="GO" id="GO:0005840">
    <property type="term" value="C:ribosome"/>
    <property type="evidence" value="ECO:0007669"/>
    <property type="project" value="UniProtKB-KW"/>
</dbReference>
<dbReference type="CDD" id="cd00473">
    <property type="entry name" value="bS6"/>
    <property type="match status" value="1"/>
</dbReference>
<feature type="compositionally biased region" description="Basic and acidic residues" evidence="5">
    <location>
        <begin position="99"/>
        <end position="109"/>
    </location>
</feature>
<dbReference type="SUPFAM" id="SSF54995">
    <property type="entry name" value="Ribosomal protein S6"/>
    <property type="match status" value="1"/>
</dbReference>
<comment type="caution">
    <text evidence="6">The sequence shown here is derived from an EMBL/GenBank/DDBJ whole genome shotgun (WGS) entry which is preliminary data.</text>
</comment>
<reference evidence="6" key="2">
    <citation type="submission" date="2021-04" db="EMBL/GenBank/DDBJ databases">
        <authorList>
            <person name="Gilroy R."/>
        </authorList>
    </citation>
    <scope>NUCLEOTIDE SEQUENCE</scope>
    <source>
        <strain evidence="6">CHK188-5543</strain>
    </source>
</reference>